<evidence type="ECO:0000256" key="7">
    <source>
        <dbReference type="ARBA" id="ARBA00023136"/>
    </source>
</evidence>
<evidence type="ECO:0000256" key="2">
    <source>
        <dbReference type="ARBA" id="ARBA00010068"/>
    </source>
</evidence>
<evidence type="ECO:0000256" key="4">
    <source>
        <dbReference type="ARBA" id="ARBA00022475"/>
    </source>
</evidence>
<evidence type="ECO:0000256" key="8">
    <source>
        <dbReference type="SAM" id="Phobius"/>
    </source>
</evidence>
<evidence type="ECO:0000256" key="5">
    <source>
        <dbReference type="ARBA" id="ARBA00022692"/>
    </source>
</evidence>
<feature type="transmembrane region" description="Helical" evidence="8">
    <location>
        <begin position="146"/>
        <end position="169"/>
    </location>
</feature>
<keyword evidence="4" id="KW-1003">Cell membrane</keyword>
<evidence type="ECO:0000256" key="3">
    <source>
        <dbReference type="ARBA" id="ARBA00022448"/>
    </source>
</evidence>
<keyword evidence="3" id="KW-0813">Transport</keyword>
<reference evidence="9 10" key="1">
    <citation type="journal article" date="2003" name="Proc. Natl. Acad. Sci. U.S.A.">
        <title>The complete genome sequence of the carcinogenic bacterium Helicobacter hepaticus.</title>
        <authorList>
            <person name="Suerbaum S."/>
            <person name="Josenhans C."/>
            <person name="Sterzenbach T."/>
            <person name="Drescher B."/>
            <person name="Brandt P."/>
            <person name="Bell M."/>
            <person name="Droege M."/>
            <person name="Fartmann B."/>
            <person name="Fischer H.-P."/>
            <person name="Ge Z."/>
            <person name="Hoerster A."/>
            <person name="Holland R."/>
            <person name="Klein K."/>
            <person name="Koenig J."/>
            <person name="Macko L."/>
            <person name="Mendz G.L."/>
            <person name="Nyakatura G."/>
            <person name="Schauer D.B."/>
            <person name="Shen Z."/>
            <person name="Weber J."/>
            <person name="Frosch M."/>
            <person name="Fox J.G."/>
        </authorList>
    </citation>
    <scope>NUCLEOTIDE SEQUENCE [LARGE SCALE GENOMIC DNA]</scope>
    <source>
        <strain evidence="10">ATCC 51449 / 3B1</strain>
    </source>
</reference>
<dbReference type="OrthoDB" id="6636366at2"/>
<gene>
    <name evidence="9" type="primary">ureI</name>
    <name evidence="9" type="ordered locus">HH_0409</name>
</gene>
<accession>G5EB92</accession>
<dbReference type="Gene3D" id="1.25.40.600">
    <property type="match status" value="1"/>
</dbReference>
<sequence length="170" mass="19090">MLGIVLMYVAIVLINNGICRLTHIDGKSASIMNIFVGLLSVLVNLIVIVHGSINSEYNDFYAAATGLLFGFTYLFIACNNLFNLDIRAYGWYSLFVAINAIPAAYLSYLENTQEGMAFALIWIAWGILWLTGWIESILKIELKFVPYLAIAEGILTAWIPAWLILMGYWH</sequence>
<keyword evidence="10" id="KW-1185">Reference proteome</keyword>
<dbReference type="Pfam" id="PF02293">
    <property type="entry name" value="AmiS_UreI"/>
    <property type="match status" value="1"/>
</dbReference>
<evidence type="ECO:0000256" key="6">
    <source>
        <dbReference type="ARBA" id="ARBA00022989"/>
    </source>
</evidence>
<proteinExistence type="inferred from homology"/>
<keyword evidence="5 8" id="KW-0812">Transmembrane</keyword>
<evidence type="ECO:0000256" key="1">
    <source>
        <dbReference type="ARBA" id="ARBA00004651"/>
    </source>
</evidence>
<feature type="transmembrane region" description="Helical" evidence="8">
    <location>
        <begin position="115"/>
        <end position="134"/>
    </location>
</feature>
<dbReference type="HOGENOM" id="CLU_096400_1_0_7"/>
<comment type="subcellular location">
    <subcellularLocation>
        <location evidence="1">Cell membrane</location>
        <topology evidence="1">Multi-pass membrane protein</topology>
    </subcellularLocation>
</comment>
<evidence type="ECO:0000313" key="9">
    <source>
        <dbReference type="EMBL" id="AAP77006.1"/>
    </source>
</evidence>
<dbReference type="InterPro" id="IPR003211">
    <property type="entry name" value="AmiSUreI_transpt"/>
</dbReference>
<dbReference type="STRING" id="235279.HH_0409"/>
<dbReference type="GO" id="GO:0005886">
    <property type="term" value="C:plasma membrane"/>
    <property type="evidence" value="ECO:0007669"/>
    <property type="project" value="UniProtKB-SubCell"/>
</dbReference>
<dbReference type="RefSeq" id="WP_011115251.1">
    <property type="nucleotide sequence ID" value="NC_004917.1"/>
</dbReference>
<dbReference type="eggNOG" id="ENOG502ZC7C">
    <property type="taxonomic scope" value="Bacteria"/>
</dbReference>
<comment type="similarity">
    <text evidence="2">Belongs to the AmiS/UreI family.</text>
</comment>
<feature type="transmembrane region" description="Helical" evidence="8">
    <location>
        <begin position="6"/>
        <end position="22"/>
    </location>
</feature>
<dbReference type="InterPro" id="IPR038523">
    <property type="entry name" value="AmiSUreI_transpt_sf"/>
</dbReference>
<dbReference type="KEGG" id="hhe:HH_0409"/>
<dbReference type="CDD" id="cd13428">
    <property type="entry name" value="UreI_AmiS"/>
    <property type="match status" value="1"/>
</dbReference>
<dbReference type="EMBL" id="AE017125">
    <property type="protein sequence ID" value="AAP77006.1"/>
    <property type="molecule type" value="Genomic_DNA"/>
</dbReference>
<dbReference type="AlphaFoldDB" id="G5EB92"/>
<keyword evidence="7 8" id="KW-0472">Membrane</keyword>
<protein>
    <submittedName>
        <fullName evidence="9">Urease accessory protein UreI</fullName>
    </submittedName>
</protein>
<dbReference type="Proteomes" id="UP000002495">
    <property type="component" value="Chromosome"/>
</dbReference>
<feature type="transmembrane region" description="Helical" evidence="8">
    <location>
        <begin position="89"/>
        <end position="109"/>
    </location>
</feature>
<feature type="transmembrane region" description="Helical" evidence="8">
    <location>
        <begin position="34"/>
        <end position="54"/>
    </location>
</feature>
<feature type="transmembrane region" description="Helical" evidence="8">
    <location>
        <begin position="60"/>
        <end position="82"/>
    </location>
</feature>
<name>G5EB92_HELHP</name>
<organism evidence="9 10">
    <name type="scientific">Helicobacter hepaticus (strain ATCC 51449 / 3B1)</name>
    <dbReference type="NCBI Taxonomy" id="235279"/>
    <lineage>
        <taxon>Bacteria</taxon>
        <taxon>Pseudomonadati</taxon>
        <taxon>Campylobacterota</taxon>
        <taxon>Epsilonproteobacteria</taxon>
        <taxon>Campylobacterales</taxon>
        <taxon>Helicobacteraceae</taxon>
        <taxon>Helicobacter</taxon>
    </lineage>
</organism>
<evidence type="ECO:0000313" key="10">
    <source>
        <dbReference type="Proteomes" id="UP000002495"/>
    </source>
</evidence>
<keyword evidence="6 8" id="KW-1133">Transmembrane helix</keyword>